<evidence type="ECO:0000259" key="1">
    <source>
        <dbReference type="Pfam" id="PF00078"/>
    </source>
</evidence>
<dbReference type="InterPro" id="IPR043502">
    <property type="entry name" value="DNA/RNA_pol_sf"/>
</dbReference>
<dbReference type="CDD" id="cd01647">
    <property type="entry name" value="RT_LTR"/>
    <property type="match status" value="1"/>
</dbReference>
<feature type="domain" description="Reverse transcriptase" evidence="1">
    <location>
        <begin position="80"/>
        <end position="143"/>
    </location>
</feature>
<dbReference type="OrthoDB" id="1432907at2759"/>
<keyword evidence="3" id="KW-1185">Reference proteome</keyword>
<reference evidence="2" key="1">
    <citation type="submission" date="2018-05" db="EMBL/GenBank/DDBJ databases">
        <title>Draft genome of Mucuna pruriens seed.</title>
        <authorList>
            <person name="Nnadi N.E."/>
            <person name="Vos R."/>
            <person name="Hasami M.H."/>
            <person name="Devisetty U.K."/>
            <person name="Aguiy J.C."/>
        </authorList>
    </citation>
    <scope>NUCLEOTIDE SEQUENCE [LARGE SCALE GENOMIC DNA]</scope>
    <source>
        <strain evidence="2">JCA_2017</strain>
    </source>
</reference>
<evidence type="ECO:0000313" key="3">
    <source>
        <dbReference type="Proteomes" id="UP000257109"/>
    </source>
</evidence>
<dbReference type="Gene3D" id="3.10.10.10">
    <property type="entry name" value="HIV Type 1 Reverse Transcriptase, subunit A, domain 1"/>
    <property type="match status" value="1"/>
</dbReference>
<dbReference type="InterPro" id="IPR053134">
    <property type="entry name" value="RNA-dir_DNA_polymerase"/>
</dbReference>
<feature type="non-terminal residue" evidence="2">
    <location>
        <position position="147"/>
    </location>
</feature>
<dbReference type="SUPFAM" id="SSF56672">
    <property type="entry name" value="DNA/RNA polymerases"/>
    <property type="match status" value="1"/>
</dbReference>
<dbReference type="PANTHER" id="PTHR24559:SF437">
    <property type="entry name" value="RNA-DIRECTED DNA POLYMERASE HOMOLOG"/>
    <property type="match status" value="1"/>
</dbReference>
<dbReference type="AlphaFoldDB" id="A0A371GQJ8"/>
<sequence length="147" mass="17038">DSLLQEFTNVFLDEVPHGLPPLRGIENQIDLISGCPISNRPAYRTNPEETKEIQKQVNEFLQKGFVRESLSSCFVPVMLVPKKDGTWRMCIDSRAINKIIVKLDDMLDELFGSCVFTKIDLKSGYNQIRMKEGDEWKIVYKTKYELY</sequence>
<dbReference type="EMBL" id="QJKJ01004780">
    <property type="protein sequence ID" value="RDX92794.1"/>
    <property type="molecule type" value="Genomic_DNA"/>
</dbReference>
<dbReference type="InterPro" id="IPR043128">
    <property type="entry name" value="Rev_trsase/Diguanyl_cyclase"/>
</dbReference>
<proteinExistence type="predicted"/>
<protein>
    <submittedName>
        <fullName evidence="2">Tf2-9</fullName>
    </submittedName>
</protein>
<accession>A0A371GQJ8</accession>
<dbReference type="PANTHER" id="PTHR24559">
    <property type="entry name" value="TRANSPOSON TY3-I GAG-POL POLYPROTEIN"/>
    <property type="match status" value="1"/>
</dbReference>
<dbReference type="InterPro" id="IPR000477">
    <property type="entry name" value="RT_dom"/>
</dbReference>
<dbReference type="Pfam" id="PF00078">
    <property type="entry name" value="RVT_1"/>
    <property type="match status" value="1"/>
</dbReference>
<organism evidence="2 3">
    <name type="scientific">Mucuna pruriens</name>
    <name type="common">Velvet bean</name>
    <name type="synonym">Dolichos pruriens</name>
    <dbReference type="NCBI Taxonomy" id="157652"/>
    <lineage>
        <taxon>Eukaryota</taxon>
        <taxon>Viridiplantae</taxon>
        <taxon>Streptophyta</taxon>
        <taxon>Embryophyta</taxon>
        <taxon>Tracheophyta</taxon>
        <taxon>Spermatophyta</taxon>
        <taxon>Magnoliopsida</taxon>
        <taxon>eudicotyledons</taxon>
        <taxon>Gunneridae</taxon>
        <taxon>Pentapetalae</taxon>
        <taxon>rosids</taxon>
        <taxon>fabids</taxon>
        <taxon>Fabales</taxon>
        <taxon>Fabaceae</taxon>
        <taxon>Papilionoideae</taxon>
        <taxon>50 kb inversion clade</taxon>
        <taxon>NPAAA clade</taxon>
        <taxon>indigoferoid/millettioid clade</taxon>
        <taxon>Phaseoleae</taxon>
        <taxon>Mucuna</taxon>
    </lineage>
</organism>
<name>A0A371GQJ8_MUCPR</name>
<comment type="caution">
    <text evidence="2">The sequence shown here is derived from an EMBL/GenBank/DDBJ whole genome shotgun (WGS) entry which is preliminary data.</text>
</comment>
<feature type="non-terminal residue" evidence="2">
    <location>
        <position position="1"/>
    </location>
</feature>
<dbReference type="Proteomes" id="UP000257109">
    <property type="component" value="Unassembled WGS sequence"/>
</dbReference>
<dbReference type="Gene3D" id="3.30.70.270">
    <property type="match status" value="1"/>
</dbReference>
<gene>
    <name evidence="2" type="primary">Tf2-9</name>
    <name evidence="2" type="ORF">CR513_25031</name>
</gene>
<evidence type="ECO:0000313" key="2">
    <source>
        <dbReference type="EMBL" id="RDX92794.1"/>
    </source>
</evidence>
<dbReference type="STRING" id="157652.A0A371GQJ8"/>